<evidence type="ECO:0000313" key="2">
    <source>
        <dbReference type="Proteomes" id="UP001144805"/>
    </source>
</evidence>
<evidence type="ECO:0000313" key="1">
    <source>
        <dbReference type="EMBL" id="MCX5569055.1"/>
    </source>
</evidence>
<comment type="caution">
    <text evidence="1">The sequence shown here is derived from an EMBL/GenBank/DDBJ whole genome shotgun (WGS) entry which is preliminary data.</text>
</comment>
<gene>
    <name evidence="1" type="ORF">OSH07_07595</name>
</gene>
<accession>A0A9X3E043</accession>
<dbReference type="RefSeq" id="WP_266338007.1">
    <property type="nucleotide sequence ID" value="NZ_JAPKNK010000002.1"/>
</dbReference>
<dbReference type="InterPro" id="IPR036388">
    <property type="entry name" value="WH-like_DNA-bd_sf"/>
</dbReference>
<reference evidence="1" key="1">
    <citation type="submission" date="2022-11" db="EMBL/GenBank/DDBJ databases">
        <title>Biodiversity and phylogenetic relationships of bacteria.</title>
        <authorList>
            <person name="Machado R.A.R."/>
            <person name="Bhat A."/>
            <person name="Loulou A."/>
            <person name="Kallel S."/>
        </authorList>
    </citation>
    <scope>NUCLEOTIDE SEQUENCE</scope>
    <source>
        <strain evidence="1">K-TC2</strain>
    </source>
</reference>
<dbReference type="AlphaFoldDB" id="A0A9X3E043"/>
<dbReference type="EMBL" id="JAPKNK010000002">
    <property type="protein sequence ID" value="MCX5569055.1"/>
    <property type="molecule type" value="Genomic_DNA"/>
</dbReference>
<organism evidence="1 2">
    <name type="scientific">Kaistia nematophila</name>
    <dbReference type="NCBI Taxonomy" id="2994654"/>
    <lineage>
        <taxon>Bacteria</taxon>
        <taxon>Pseudomonadati</taxon>
        <taxon>Pseudomonadota</taxon>
        <taxon>Alphaproteobacteria</taxon>
        <taxon>Hyphomicrobiales</taxon>
        <taxon>Kaistiaceae</taxon>
        <taxon>Kaistia</taxon>
    </lineage>
</organism>
<dbReference type="Gene3D" id="1.10.10.10">
    <property type="entry name" value="Winged helix-like DNA-binding domain superfamily/Winged helix DNA-binding domain"/>
    <property type="match status" value="1"/>
</dbReference>
<dbReference type="Proteomes" id="UP001144805">
    <property type="component" value="Unassembled WGS sequence"/>
</dbReference>
<name>A0A9X3E043_9HYPH</name>
<dbReference type="InterPro" id="IPR036390">
    <property type="entry name" value="WH_DNA-bd_sf"/>
</dbReference>
<dbReference type="SUPFAM" id="SSF46785">
    <property type="entry name" value="Winged helix' DNA-binding domain"/>
    <property type="match status" value="1"/>
</dbReference>
<protein>
    <submittedName>
        <fullName evidence="1">MarR family transcriptional regulator</fullName>
    </submittedName>
</protein>
<sequence length="168" mass="19412">MTKLATGITPSGIPNDVLRIEEHAEVALDFEQRALLALDVSWLEYRAEFRRQMIKQGFLKHPWRSIFEADMIFTLIGHKWLQGEILTVKQVATYFEAFTSDVTITRHIDDMVVSGTLVRTPDPKDRRRLLLMPTQRLFEIGRIFLEARKAIARRHGYVYDPARAASGQ</sequence>
<proteinExistence type="predicted"/>
<keyword evidence="2" id="KW-1185">Reference proteome</keyword>